<dbReference type="RefSeq" id="WP_125666353.1">
    <property type="nucleotide sequence ID" value="NZ_AP019308.1"/>
</dbReference>
<evidence type="ECO:0000313" key="5">
    <source>
        <dbReference type="Proteomes" id="UP000275368"/>
    </source>
</evidence>
<proteinExistence type="predicted"/>
<dbReference type="Proteomes" id="UP000275368">
    <property type="component" value="Chromosome"/>
</dbReference>
<dbReference type="EMBL" id="AP019308">
    <property type="protein sequence ID" value="BBH21999.1"/>
    <property type="molecule type" value="Genomic_DNA"/>
</dbReference>
<dbReference type="InterPro" id="IPR016518">
    <property type="entry name" value="Alpha-L-fucosidase"/>
</dbReference>
<dbReference type="PANTHER" id="PTHR31084">
    <property type="entry name" value="ALPHA-L-FUCOSIDASE 2"/>
    <property type="match status" value="1"/>
</dbReference>
<dbReference type="KEGG" id="pbk:Back11_33440"/>
<dbReference type="Pfam" id="PF21307">
    <property type="entry name" value="Glyco_hydro_95_C"/>
    <property type="match status" value="1"/>
</dbReference>
<evidence type="ECO:0000259" key="2">
    <source>
        <dbReference type="Pfam" id="PF21307"/>
    </source>
</evidence>
<feature type="domain" description="Glycosyl hydrolase family 95 catalytic" evidence="3">
    <location>
        <begin position="279"/>
        <end position="693"/>
    </location>
</feature>
<dbReference type="PIRSF" id="PIRSF007663">
    <property type="entry name" value="UCP007663"/>
    <property type="match status" value="1"/>
</dbReference>
<gene>
    <name evidence="4" type="ORF">Back11_33440</name>
</gene>
<dbReference type="PANTHER" id="PTHR31084:SF0">
    <property type="entry name" value="ALPHA-L-FUCOSIDASE 2"/>
    <property type="match status" value="1"/>
</dbReference>
<dbReference type="InterPro" id="IPR049053">
    <property type="entry name" value="AFCA-like_C"/>
</dbReference>
<sequence>MKLQYSTPAKVWTEALPIGNGRLGAMVSGGVEQERIQLNEDTLWSGYPMDWNNPDAKNVLPEVRRLLAEKRFIEADLLCKEMMGPYTQSYLPLGHIHIAFEHGDLYRDYQRTLDLEQGTTHTRYVIGNVTYTREIWASYPDQIIAIRLEASSPGMLNLHARLDSPLRYRTDAAEDCFKIHGVAPESVAPNYYDVDNPISYGDLSTTEAMRFEGYLSASLEGGDIVIDQDGIHITGGTAVTLYWSAATSFNGFDRLPGSDGRDPGELAAAYLKHIADIPYEQLRQRHIADYQSLYNRVQLHLGESAAPVDMDTDKRIADYGADDPALVTLLFQYGRYLMIASSRPGTQPANLQGIWNQETRAPWSSNWTLNVNTEMNYWPAENCNLAECHEPLLDFISSLAVSGKKTAEINYGTRGWTVHHNSDIWAQSAPVGAYGHGDAVWALWPMGGVWLCQHLWEHYAYGKDVSYLREKAYPIMKEAALFCLDWLIEDENDRLITAPSTSPEHKFRVENGFSGVSAASTMDLMLIWDLFTNCIEAAVTLGTDEVFSSELTEVRERLLPLQIGKHGQLQEWAIDFEDEDIHHRHVSHIFGVYPGRQLTASSSPEFFKAARHSLERRGDEGTGWSLGWKISLWARFGNGNRARLLLSNLLKLVKDDDSDNYHRGGVYANLFDAHPPFQIDGNFAATAGIAEMLVQSHQGYIELLPALPDAWPAGYISGLRARGGFEVSVNWENRNWTEVQILSGSGGSCVIAVSGSVRVVVDEANLIQADQEEEGFLRFETVKGQLYKIHRI</sequence>
<evidence type="ECO:0000259" key="3">
    <source>
        <dbReference type="Pfam" id="PF22124"/>
    </source>
</evidence>
<name>A0A3G9JG97_9BACL</name>
<dbReference type="Pfam" id="PF14498">
    <property type="entry name" value="Glyco_hyd_65N_2"/>
    <property type="match status" value="1"/>
</dbReference>
<dbReference type="OrthoDB" id="9802600at2"/>
<reference evidence="4 5" key="1">
    <citation type="submission" date="2018-11" db="EMBL/GenBank/DDBJ databases">
        <title>Complete genome sequence of Paenibacillus baekrokdamisoli strain KCTC 33723.</title>
        <authorList>
            <person name="Kang S.W."/>
            <person name="Lee K.C."/>
            <person name="Kim K.K."/>
            <person name="Kim J.S."/>
            <person name="Kim D.S."/>
            <person name="Ko S.H."/>
            <person name="Yang S.H."/>
            <person name="Lee J.S."/>
        </authorList>
    </citation>
    <scope>NUCLEOTIDE SEQUENCE [LARGE SCALE GENOMIC DNA]</scope>
    <source>
        <strain evidence="4 5">KCTC 33723</strain>
    </source>
</reference>
<dbReference type="InterPro" id="IPR013780">
    <property type="entry name" value="Glyco_hydro_b"/>
</dbReference>
<dbReference type="InterPro" id="IPR054363">
    <property type="entry name" value="GH95_cat"/>
</dbReference>
<feature type="domain" description="Alpha fucosidase A-like C-terminal" evidence="2">
    <location>
        <begin position="695"/>
        <end position="789"/>
    </location>
</feature>
<dbReference type="FunFam" id="1.50.10.10:FF:000028">
    <property type="entry name" value="Alpha-L-fucosidase 2"/>
    <property type="match status" value="1"/>
</dbReference>
<dbReference type="Pfam" id="PF22124">
    <property type="entry name" value="Glyco_hydro_95_cat"/>
    <property type="match status" value="1"/>
</dbReference>
<dbReference type="AlphaFoldDB" id="A0A3G9JG97"/>
<dbReference type="SUPFAM" id="SSF48208">
    <property type="entry name" value="Six-hairpin glycosidases"/>
    <property type="match status" value="1"/>
</dbReference>
<accession>A0A3G9JG97</accession>
<dbReference type="GO" id="GO:0004560">
    <property type="term" value="F:alpha-L-fucosidase activity"/>
    <property type="evidence" value="ECO:0007669"/>
    <property type="project" value="InterPro"/>
</dbReference>
<keyword evidence="5" id="KW-1185">Reference proteome</keyword>
<evidence type="ECO:0000259" key="1">
    <source>
        <dbReference type="Pfam" id="PF14498"/>
    </source>
</evidence>
<dbReference type="InterPro" id="IPR008928">
    <property type="entry name" value="6-hairpin_glycosidase_sf"/>
</dbReference>
<protein>
    <submittedName>
        <fullName evidence="4">Uncharacterized protein</fullName>
    </submittedName>
</protein>
<feature type="domain" description="Glycosyl hydrolase family 95 N-terminal" evidence="1">
    <location>
        <begin position="3"/>
        <end position="250"/>
    </location>
</feature>
<evidence type="ECO:0000313" key="4">
    <source>
        <dbReference type="EMBL" id="BBH21999.1"/>
    </source>
</evidence>
<dbReference type="Gene3D" id="2.70.98.50">
    <property type="entry name" value="putative glycoside hydrolase family protein from bacillus halodurans"/>
    <property type="match status" value="1"/>
</dbReference>
<dbReference type="GO" id="GO:0005975">
    <property type="term" value="P:carbohydrate metabolic process"/>
    <property type="evidence" value="ECO:0007669"/>
    <property type="project" value="InterPro"/>
</dbReference>
<organism evidence="4 5">
    <name type="scientific">Paenibacillus baekrokdamisoli</name>
    <dbReference type="NCBI Taxonomy" id="1712516"/>
    <lineage>
        <taxon>Bacteria</taxon>
        <taxon>Bacillati</taxon>
        <taxon>Bacillota</taxon>
        <taxon>Bacilli</taxon>
        <taxon>Bacillales</taxon>
        <taxon>Paenibacillaceae</taxon>
        <taxon>Paenibacillus</taxon>
    </lineage>
</organism>
<dbReference type="Gene3D" id="2.60.40.1180">
    <property type="entry name" value="Golgi alpha-mannosidase II"/>
    <property type="match status" value="1"/>
</dbReference>
<dbReference type="InterPro" id="IPR027414">
    <property type="entry name" value="GH95_N_dom"/>
</dbReference>